<dbReference type="InterPro" id="IPR018735">
    <property type="entry name" value="DUF2277"/>
</dbReference>
<keyword evidence="3" id="KW-1185">Reference proteome</keyword>
<dbReference type="OrthoDB" id="2720376at2"/>
<reference evidence="2 3" key="1">
    <citation type="submission" date="2018-12" db="EMBL/GenBank/DDBJ databases">
        <title>Glycomyces sp. YIM 121974 draft genome.</title>
        <authorList>
            <person name="Li Q."/>
        </authorList>
    </citation>
    <scope>NUCLEOTIDE SEQUENCE [LARGE SCALE GENOMIC DNA]</scope>
    <source>
        <strain evidence="2 3">YIM 121974</strain>
    </source>
</reference>
<dbReference type="AlphaFoldDB" id="A0A426UV15"/>
<dbReference type="RefSeq" id="WP_125248471.1">
    <property type="nucleotide sequence ID" value="NZ_RSEB01000004.1"/>
</dbReference>
<dbReference type="EMBL" id="RSEB01000004">
    <property type="protein sequence ID" value="RRR98162.1"/>
    <property type="molecule type" value="Genomic_DNA"/>
</dbReference>
<proteinExistence type="predicted"/>
<evidence type="ECO:0000256" key="1">
    <source>
        <dbReference type="SAM" id="MobiDB-lite"/>
    </source>
</evidence>
<sequence>MCRSIKTLFNFEPPATDEEVAAAALQYVRKLSGSTHPSKANEEAFDKAVEAVAAATRELLDALVTTAPPRDREVEAEKARARAAERFGTA</sequence>
<dbReference type="Pfam" id="PF10041">
    <property type="entry name" value="DUF2277"/>
    <property type="match status" value="1"/>
</dbReference>
<evidence type="ECO:0000313" key="2">
    <source>
        <dbReference type="EMBL" id="RRR98162.1"/>
    </source>
</evidence>
<name>A0A426UV15_9ACTN</name>
<accession>A0A426UV15</accession>
<feature type="region of interest" description="Disordered" evidence="1">
    <location>
        <begin position="68"/>
        <end position="90"/>
    </location>
</feature>
<comment type="caution">
    <text evidence="2">The sequence shown here is derived from an EMBL/GenBank/DDBJ whole genome shotgun (WGS) entry which is preliminary data.</text>
</comment>
<feature type="compositionally biased region" description="Basic and acidic residues" evidence="1">
    <location>
        <begin position="69"/>
        <end position="90"/>
    </location>
</feature>
<protein>
    <submittedName>
        <fullName evidence="2">DUF2277 domain-containing protein</fullName>
    </submittedName>
</protein>
<gene>
    <name evidence="2" type="ORF">EIW28_14680</name>
</gene>
<evidence type="ECO:0000313" key="3">
    <source>
        <dbReference type="Proteomes" id="UP000277256"/>
    </source>
</evidence>
<dbReference type="Proteomes" id="UP000277256">
    <property type="component" value="Unassembled WGS sequence"/>
</dbReference>
<organism evidence="2 3">
    <name type="scientific">Glycomyces terrestris</name>
    <dbReference type="NCBI Taxonomy" id="2493553"/>
    <lineage>
        <taxon>Bacteria</taxon>
        <taxon>Bacillati</taxon>
        <taxon>Actinomycetota</taxon>
        <taxon>Actinomycetes</taxon>
        <taxon>Glycomycetales</taxon>
        <taxon>Glycomycetaceae</taxon>
        <taxon>Glycomyces</taxon>
    </lineage>
</organism>